<dbReference type="RefSeq" id="WP_055420067.1">
    <property type="nucleotide sequence ID" value="NZ_CP019724.1"/>
</dbReference>
<feature type="compositionally biased region" description="Low complexity" evidence="1">
    <location>
        <begin position="32"/>
        <end position="59"/>
    </location>
</feature>
<dbReference type="EMBL" id="CP019724">
    <property type="protein sequence ID" value="AQS71487.1"/>
    <property type="molecule type" value="Genomic_DNA"/>
</dbReference>
<feature type="chain" id="PRO_5039405343" description="DUF732 domain-containing protein" evidence="2">
    <location>
        <begin position="23"/>
        <end position="154"/>
    </location>
</feature>
<proteinExistence type="predicted"/>
<dbReference type="OrthoDB" id="4950130at2"/>
<feature type="region of interest" description="Disordered" evidence="1">
    <location>
        <begin position="22"/>
        <end position="78"/>
    </location>
</feature>
<dbReference type="KEGG" id="spac:B1H29_35630"/>
<dbReference type="Proteomes" id="UP000189443">
    <property type="component" value="Chromosome"/>
</dbReference>
<dbReference type="PROSITE" id="PS51257">
    <property type="entry name" value="PROKAR_LIPOPROTEIN"/>
    <property type="match status" value="1"/>
</dbReference>
<dbReference type="AlphaFoldDB" id="A0A1S6JI96"/>
<evidence type="ECO:0000256" key="2">
    <source>
        <dbReference type="SAM" id="SignalP"/>
    </source>
</evidence>
<keyword evidence="4" id="KW-1185">Reference proteome</keyword>
<protein>
    <recommendedName>
        <fullName evidence="5">DUF732 domain-containing protein</fullName>
    </recommendedName>
</protein>
<organism evidence="3 4">
    <name type="scientific">Streptomyces pactum</name>
    <dbReference type="NCBI Taxonomy" id="68249"/>
    <lineage>
        <taxon>Bacteria</taxon>
        <taxon>Bacillati</taxon>
        <taxon>Actinomycetota</taxon>
        <taxon>Actinomycetes</taxon>
        <taxon>Kitasatosporales</taxon>
        <taxon>Streptomycetaceae</taxon>
        <taxon>Streptomyces</taxon>
    </lineage>
</organism>
<sequence>MRIRITTAAVTAVLAVSLVGCSSDDDTDSKADTAPSTAAATSSSAAAAPSSAPAASNTADSRETSEADKVVLPEPTGDERTAVLAAIKDVNPKLVQDEDKAIEKARYQCVNLDGGVSDTVDSALELFSYGGVMLTDDDARHLNTGLRNTLCPEA</sequence>
<gene>
    <name evidence="3" type="ORF">B1H29_35630</name>
</gene>
<evidence type="ECO:0000256" key="1">
    <source>
        <dbReference type="SAM" id="MobiDB-lite"/>
    </source>
</evidence>
<evidence type="ECO:0008006" key="5">
    <source>
        <dbReference type="Google" id="ProtNLM"/>
    </source>
</evidence>
<evidence type="ECO:0000313" key="4">
    <source>
        <dbReference type="Proteomes" id="UP000189443"/>
    </source>
</evidence>
<feature type="signal peptide" evidence="2">
    <location>
        <begin position="1"/>
        <end position="22"/>
    </location>
</feature>
<reference evidence="3 4" key="1">
    <citation type="submission" date="2017-02" db="EMBL/GenBank/DDBJ databases">
        <title>Streptomyces pactum ACT12 Genome sequencing and assembly.</title>
        <authorList>
            <person name="Xue Q."/>
            <person name="Yan X."/>
            <person name="Jia L."/>
            <person name="Yan H."/>
        </authorList>
    </citation>
    <scope>NUCLEOTIDE SEQUENCE [LARGE SCALE GENOMIC DNA]</scope>
    <source>
        <strain evidence="3 4">ACT12</strain>
    </source>
</reference>
<keyword evidence="2" id="KW-0732">Signal</keyword>
<accession>A0A1S6JI96</accession>
<feature type="compositionally biased region" description="Basic and acidic residues" evidence="1">
    <location>
        <begin position="60"/>
        <end position="78"/>
    </location>
</feature>
<name>A0A1S6JI96_9ACTN</name>
<evidence type="ECO:0000313" key="3">
    <source>
        <dbReference type="EMBL" id="AQS71487.1"/>
    </source>
</evidence>